<evidence type="ECO:0000313" key="6">
    <source>
        <dbReference type="Proteomes" id="UP001589691"/>
    </source>
</evidence>
<protein>
    <submittedName>
        <fullName evidence="5">DUF916 and DUF3324 domain-containing protein</fullName>
    </submittedName>
</protein>
<dbReference type="Proteomes" id="UP001589691">
    <property type="component" value="Unassembled WGS sequence"/>
</dbReference>
<feature type="signal peptide" evidence="2">
    <location>
        <begin position="1"/>
        <end position="25"/>
    </location>
</feature>
<reference evidence="5 6" key="1">
    <citation type="submission" date="2024-09" db="EMBL/GenBank/DDBJ databases">
        <authorList>
            <person name="Sun Q."/>
            <person name="Mori K."/>
        </authorList>
    </citation>
    <scope>NUCLEOTIDE SEQUENCE [LARGE SCALE GENOMIC DNA]</scope>
    <source>
        <strain evidence="5 6">TBRC 4576</strain>
    </source>
</reference>
<dbReference type="Gene3D" id="2.60.40.1710">
    <property type="entry name" value="Subtilisin-like superfamily"/>
    <property type="match status" value="1"/>
</dbReference>
<dbReference type="Pfam" id="PF06030">
    <property type="entry name" value="WxLIP_PGBD"/>
    <property type="match status" value="1"/>
</dbReference>
<feature type="transmembrane region" description="Helical" evidence="1">
    <location>
        <begin position="307"/>
        <end position="330"/>
    </location>
</feature>
<dbReference type="InterPro" id="IPR010317">
    <property type="entry name" value="WxLIP_PGBD"/>
</dbReference>
<dbReference type="EMBL" id="JBHLZY010000008">
    <property type="protein sequence ID" value="MFB9769009.1"/>
    <property type="molecule type" value="Genomic_DNA"/>
</dbReference>
<organism evidence="5 6">
    <name type="scientific">Lactiplantibacillus modestisalitolerans</name>
    <dbReference type="NCBI Taxonomy" id="1457219"/>
    <lineage>
        <taxon>Bacteria</taxon>
        <taxon>Bacillati</taxon>
        <taxon>Bacillota</taxon>
        <taxon>Bacilli</taxon>
        <taxon>Lactobacillales</taxon>
        <taxon>Lactobacillaceae</taxon>
        <taxon>Lactiplantibacillus</taxon>
    </lineage>
</organism>
<evidence type="ECO:0000259" key="4">
    <source>
        <dbReference type="Pfam" id="PF11797"/>
    </source>
</evidence>
<sequence length="337" mass="37442">MKKTLQWLLVLLGMVAVGTALTAQADNLNYAVTANLPENQINDQVSYFDLKVKPGQKQDLTIQIKNNDEQAHRYQVSPNLAVTNDNGVIDYSQAKAKADQSLKFNLKTALSAKQTVTVPAKSAKTVTIKLALPTKAFDGIALGGINVVQELADQNQQSGGVALQNQYAYVIGLQLREKTTTNRKPNMRLHAVKARQLNYRNYVTANLQNDQPVIMRHLKIKSTVTKAGKTKPVLTTTKENLSMAPNSNFNFAIGDGQQALQPGKYTLHLTAKADEGQWKFTKNFTISNRQAKKLNDTSVATQQSPNYLWWFVGLGAVIVLLLALVIWLILRNRRRDQ</sequence>
<accession>A0ABV5WS88</accession>
<proteinExistence type="predicted"/>
<name>A0ABV5WS88_9LACO</name>
<feature type="domain" description="WxL Interacting Protein host binding" evidence="4">
    <location>
        <begin position="160"/>
        <end position="295"/>
    </location>
</feature>
<gene>
    <name evidence="5" type="ORF">ACFFLI_03860</name>
</gene>
<keyword evidence="1" id="KW-1133">Transmembrane helix</keyword>
<dbReference type="Pfam" id="PF11797">
    <property type="entry name" value="WxLIP_HBD"/>
    <property type="match status" value="1"/>
</dbReference>
<evidence type="ECO:0000313" key="5">
    <source>
        <dbReference type="EMBL" id="MFB9769009.1"/>
    </source>
</evidence>
<keyword evidence="6" id="KW-1185">Reference proteome</keyword>
<evidence type="ECO:0000259" key="3">
    <source>
        <dbReference type="Pfam" id="PF06030"/>
    </source>
</evidence>
<feature type="domain" description="WxL Interacting Protein peptidoglycan binding" evidence="3">
    <location>
        <begin position="30"/>
        <end position="148"/>
    </location>
</feature>
<keyword evidence="1" id="KW-0812">Transmembrane</keyword>
<keyword evidence="2" id="KW-0732">Signal</keyword>
<evidence type="ECO:0000256" key="1">
    <source>
        <dbReference type="SAM" id="Phobius"/>
    </source>
</evidence>
<feature type="chain" id="PRO_5047144843" evidence="2">
    <location>
        <begin position="26"/>
        <end position="337"/>
    </location>
</feature>
<dbReference type="RefSeq" id="WP_137643056.1">
    <property type="nucleotide sequence ID" value="NZ_BJEA01000013.1"/>
</dbReference>
<dbReference type="InterPro" id="IPR021759">
    <property type="entry name" value="WxLIP_HBD"/>
</dbReference>
<evidence type="ECO:0000256" key="2">
    <source>
        <dbReference type="SAM" id="SignalP"/>
    </source>
</evidence>
<keyword evidence="1" id="KW-0472">Membrane</keyword>
<comment type="caution">
    <text evidence="5">The sequence shown here is derived from an EMBL/GenBank/DDBJ whole genome shotgun (WGS) entry which is preliminary data.</text>
</comment>